<reference evidence="1" key="1">
    <citation type="submission" date="2021-06" db="EMBL/GenBank/DDBJ databases">
        <authorList>
            <person name="Kallberg Y."/>
            <person name="Tangrot J."/>
            <person name="Rosling A."/>
        </authorList>
    </citation>
    <scope>NUCLEOTIDE SEQUENCE</scope>
    <source>
        <strain evidence="1">MA461A</strain>
    </source>
</reference>
<gene>
    <name evidence="1" type="ORF">RPERSI_LOCUS21966</name>
</gene>
<keyword evidence="2" id="KW-1185">Reference proteome</keyword>
<dbReference type="EMBL" id="CAJVQC010065504">
    <property type="protein sequence ID" value="CAG8805584.1"/>
    <property type="molecule type" value="Genomic_DNA"/>
</dbReference>
<name>A0ACA9RRS4_9GLOM</name>
<proteinExistence type="predicted"/>
<accession>A0ACA9RRS4</accession>
<sequence>DMREIRAIEKHIEDKKKGKVKYYTNKALEDLSKLDEKTQKKIKKRVENHLATHPTQNVYKIKKKGEGKIVVVVEVGERNARQKESIYNREPPRPTSKNQRQERTLKEVEKAVNKILNADPTDREALEL</sequence>
<dbReference type="Proteomes" id="UP000789920">
    <property type="component" value="Unassembled WGS sequence"/>
</dbReference>
<comment type="caution">
    <text evidence="1">The sequence shown here is derived from an EMBL/GenBank/DDBJ whole genome shotgun (WGS) entry which is preliminary data.</text>
</comment>
<evidence type="ECO:0000313" key="1">
    <source>
        <dbReference type="EMBL" id="CAG8805584.1"/>
    </source>
</evidence>
<feature type="non-terminal residue" evidence="1">
    <location>
        <position position="1"/>
    </location>
</feature>
<organism evidence="1 2">
    <name type="scientific">Racocetra persica</name>
    <dbReference type="NCBI Taxonomy" id="160502"/>
    <lineage>
        <taxon>Eukaryota</taxon>
        <taxon>Fungi</taxon>
        <taxon>Fungi incertae sedis</taxon>
        <taxon>Mucoromycota</taxon>
        <taxon>Glomeromycotina</taxon>
        <taxon>Glomeromycetes</taxon>
        <taxon>Diversisporales</taxon>
        <taxon>Gigasporaceae</taxon>
        <taxon>Racocetra</taxon>
    </lineage>
</organism>
<evidence type="ECO:0000313" key="2">
    <source>
        <dbReference type="Proteomes" id="UP000789920"/>
    </source>
</evidence>
<protein>
    <submittedName>
        <fullName evidence="1">6477_t:CDS:1</fullName>
    </submittedName>
</protein>